<reference evidence="2 3" key="1">
    <citation type="submission" date="2024-02" db="EMBL/GenBank/DDBJ databases">
        <authorList>
            <person name="Daric V."/>
            <person name="Darras S."/>
        </authorList>
    </citation>
    <scope>NUCLEOTIDE SEQUENCE [LARGE SCALE GENOMIC DNA]</scope>
</reference>
<dbReference type="EMBL" id="CAWYQH010000068">
    <property type="protein sequence ID" value="CAK8679656.1"/>
    <property type="molecule type" value="Genomic_DNA"/>
</dbReference>
<keyword evidence="1" id="KW-0732">Signal</keyword>
<proteinExistence type="predicted"/>
<protein>
    <submittedName>
        <fullName evidence="2">Uncharacterized protein</fullName>
    </submittedName>
</protein>
<sequence length="300" mass="34782">MMKSISLLVFFATLSTAAQLTPCLERHLPPKGKLQFPPQNGGIECRAWYKWVIRTRDSESLKMVFNKLDIGDNLVKVIAKERHHSRWVRIAIVREEGEEVTVPSTYNFVKLIMKEMKGELEASYQVFLCPLPGPELTEGNCTCGYRRYSRCQFQCNSPEYFPRHLNASDIRATCRANQQWSVKREAQCVSLIEIERLCYQPGTNPNCPYNVQELTIMFFEKYNPKDYVGVVSNKTGGRLSRRFDNLDLQICRDVKACNRDPESRQLLVPECGLHRIKDHRFPCFICRRILQVCDVTDFIA</sequence>
<feature type="signal peptide" evidence="1">
    <location>
        <begin position="1"/>
        <end position="17"/>
    </location>
</feature>
<accession>A0ABP0FLS9</accession>
<keyword evidence="3" id="KW-1185">Reference proteome</keyword>
<comment type="caution">
    <text evidence="2">The sequence shown here is derived from an EMBL/GenBank/DDBJ whole genome shotgun (WGS) entry which is preliminary data.</text>
</comment>
<feature type="chain" id="PRO_5045115969" evidence="1">
    <location>
        <begin position="18"/>
        <end position="300"/>
    </location>
</feature>
<organism evidence="2 3">
    <name type="scientific">Clavelina lepadiformis</name>
    <name type="common">Light-bulb sea squirt</name>
    <name type="synonym">Ascidia lepadiformis</name>
    <dbReference type="NCBI Taxonomy" id="159417"/>
    <lineage>
        <taxon>Eukaryota</taxon>
        <taxon>Metazoa</taxon>
        <taxon>Chordata</taxon>
        <taxon>Tunicata</taxon>
        <taxon>Ascidiacea</taxon>
        <taxon>Aplousobranchia</taxon>
        <taxon>Clavelinidae</taxon>
        <taxon>Clavelina</taxon>
    </lineage>
</organism>
<evidence type="ECO:0000313" key="3">
    <source>
        <dbReference type="Proteomes" id="UP001642483"/>
    </source>
</evidence>
<evidence type="ECO:0000256" key="1">
    <source>
        <dbReference type="SAM" id="SignalP"/>
    </source>
</evidence>
<dbReference type="Proteomes" id="UP001642483">
    <property type="component" value="Unassembled WGS sequence"/>
</dbReference>
<gene>
    <name evidence="2" type="ORF">CVLEPA_LOCUS9915</name>
</gene>
<evidence type="ECO:0000313" key="2">
    <source>
        <dbReference type="EMBL" id="CAK8679656.1"/>
    </source>
</evidence>
<name>A0ABP0FLS9_CLALP</name>